<name>A0A8B8F6W9_9HEMI</name>
<gene>
    <name evidence="3" type="primary">LOC112680250</name>
</gene>
<reference evidence="3" key="1">
    <citation type="submission" date="2025-08" db="UniProtKB">
        <authorList>
            <consortium name="RefSeq"/>
        </authorList>
    </citation>
    <scope>IDENTIFICATION</scope>
    <source>
        <tissue evidence="3">Whole body</tissue>
    </source>
</reference>
<keyword evidence="1" id="KW-0677">Repeat</keyword>
<dbReference type="OrthoDB" id="25466at2759"/>
<dbReference type="Pfam" id="PF14912">
    <property type="entry name" value="THEG"/>
    <property type="match status" value="4"/>
</dbReference>
<dbReference type="SMART" id="SM00705">
    <property type="entry name" value="THEG"/>
    <property type="match status" value="6"/>
</dbReference>
<evidence type="ECO:0000313" key="3">
    <source>
        <dbReference type="RefSeq" id="XP_025406072.1"/>
    </source>
</evidence>
<protein>
    <submittedName>
        <fullName evidence="3">Uncharacterized protein LOC112680250</fullName>
    </submittedName>
</protein>
<accession>A0A8B8F6W9</accession>
<proteinExistence type="predicted"/>
<dbReference type="Proteomes" id="UP000694846">
    <property type="component" value="Unplaced"/>
</dbReference>
<dbReference type="PANTHER" id="PTHR15901">
    <property type="entry name" value="TESTICULAR HAPLOID EXPRESSED GENE PROTEIN"/>
    <property type="match status" value="1"/>
</dbReference>
<dbReference type="AlphaFoldDB" id="A0A8B8F6W9"/>
<dbReference type="PANTHER" id="PTHR15901:SF16">
    <property type="entry name" value="TESTICULAR HAPLOID EXPRESSED GENE PROTEIN"/>
    <property type="match status" value="1"/>
</dbReference>
<dbReference type="GeneID" id="112680250"/>
<evidence type="ECO:0000256" key="1">
    <source>
        <dbReference type="ARBA" id="ARBA00022737"/>
    </source>
</evidence>
<evidence type="ECO:0000313" key="2">
    <source>
        <dbReference type="Proteomes" id="UP000694846"/>
    </source>
</evidence>
<dbReference type="InterPro" id="IPR042401">
    <property type="entry name" value="SPMAP2-like"/>
</dbReference>
<dbReference type="InterPro" id="IPR006623">
    <property type="entry name" value="THEG"/>
</dbReference>
<dbReference type="RefSeq" id="XP_025406072.1">
    <property type="nucleotide sequence ID" value="XM_025550287.1"/>
</dbReference>
<organism evidence="2 3">
    <name type="scientific">Sipha flava</name>
    <name type="common">yellow sugarcane aphid</name>
    <dbReference type="NCBI Taxonomy" id="143950"/>
    <lineage>
        <taxon>Eukaryota</taxon>
        <taxon>Metazoa</taxon>
        <taxon>Ecdysozoa</taxon>
        <taxon>Arthropoda</taxon>
        <taxon>Hexapoda</taxon>
        <taxon>Insecta</taxon>
        <taxon>Pterygota</taxon>
        <taxon>Neoptera</taxon>
        <taxon>Paraneoptera</taxon>
        <taxon>Hemiptera</taxon>
        <taxon>Sternorrhyncha</taxon>
        <taxon>Aphidomorpha</taxon>
        <taxon>Aphidoidea</taxon>
        <taxon>Aphididae</taxon>
        <taxon>Sipha</taxon>
    </lineage>
</organism>
<sequence>MLLDINSYFIHKVLEVSSRSPTKKMGPFEISRAALTAKLPPRLHYLAQPKPEPVDPEAREPVPVRDESWYKRKVVLSARQLELAKPRQYPDDPEEKVVRTTRTMTKQMWLAYQKKLETFAAPKRTPPSPVSPVRRKKPLSALLPRLEQLAKPAYRPPNMNEKTDEEMRTIKKSALNYQASDRILKLSVPKSLDGEALLDLNHEQEERRRLANAKRYVLSERMKKLAEPLIKKPGLSEDVKDNPYKVNPRALQYKATARIKRLARPRIRN</sequence>
<keyword evidence="2" id="KW-1185">Reference proteome</keyword>